<dbReference type="EMBL" id="JAPQKS010000007">
    <property type="protein sequence ID" value="KAJ5220021.1"/>
    <property type="molecule type" value="Genomic_DNA"/>
</dbReference>
<organism evidence="1 2">
    <name type="scientific">Penicillium chermesinum</name>
    <dbReference type="NCBI Taxonomy" id="63820"/>
    <lineage>
        <taxon>Eukaryota</taxon>
        <taxon>Fungi</taxon>
        <taxon>Dikarya</taxon>
        <taxon>Ascomycota</taxon>
        <taxon>Pezizomycotina</taxon>
        <taxon>Eurotiomycetes</taxon>
        <taxon>Eurotiomycetidae</taxon>
        <taxon>Eurotiales</taxon>
        <taxon>Aspergillaceae</taxon>
        <taxon>Penicillium</taxon>
    </lineage>
</organism>
<keyword evidence="2" id="KW-1185">Reference proteome</keyword>
<sequence>MSPIPAIFSFTEMADVTALICPIFDFFAEDLDWVSTGSVTAFSTSAVSSIFTAPLICSTSVSPYFLARRTNCMHAATLPSRCLIKTFQYTSNGRFVHLADADIPPYLNL</sequence>
<gene>
    <name evidence="1" type="ORF">N7468_009225</name>
</gene>
<name>A0A9W9NHE2_9EURO</name>
<accession>A0A9W9NHE2</accession>
<dbReference type="RefSeq" id="XP_058326851.1">
    <property type="nucleotide sequence ID" value="XM_058478521.1"/>
</dbReference>
<proteinExistence type="predicted"/>
<protein>
    <submittedName>
        <fullName evidence="1">Uncharacterized protein</fullName>
    </submittedName>
</protein>
<dbReference type="AlphaFoldDB" id="A0A9W9NHE2"/>
<evidence type="ECO:0000313" key="2">
    <source>
        <dbReference type="Proteomes" id="UP001150941"/>
    </source>
</evidence>
<dbReference type="GeneID" id="83205824"/>
<reference evidence="1" key="1">
    <citation type="submission" date="2022-11" db="EMBL/GenBank/DDBJ databases">
        <authorList>
            <person name="Petersen C."/>
        </authorList>
    </citation>
    <scope>NUCLEOTIDE SEQUENCE</scope>
    <source>
        <strain evidence="1">IBT 19713</strain>
    </source>
</reference>
<dbReference type="Proteomes" id="UP001150941">
    <property type="component" value="Unassembled WGS sequence"/>
</dbReference>
<comment type="caution">
    <text evidence="1">The sequence shown here is derived from an EMBL/GenBank/DDBJ whole genome shotgun (WGS) entry which is preliminary data.</text>
</comment>
<reference evidence="1" key="2">
    <citation type="journal article" date="2023" name="IMA Fungus">
        <title>Comparative genomic study of the Penicillium genus elucidates a diverse pangenome and 15 lateral gene transfer events.</title>
        <authorList>
            <person name="Petersen C."/>
            <person name="Sorensen T."/>
            <person name="Nielsen M.R."/>
            <person name="Sondergaard T.E."/>
            <person name="Sorensen J.L."/>
            <person name="Fitzpatrick D.A."/>
            <person name="Frisvad J.C."/>
            <person name="Nielsen K.L."/>
        </authorList>
    </citation>
    <scope>NUCLEOTIDE SEQUENCE</scope>
    <source>
        <strain evidence="1">IBT 19713</strain>
    </source>
</reference>
<evidence type="ECO:0000313" key="1">
    <source>
        <dbReference type="EMBL" id="KAJ5220021.1"/>
    </source>
</evidence>